<dbReference type="Gene3D" id="3.40.50.2000">
    <property type="entry name" value="Glycogen Phosphorylase B"/>
    <property type="match status" value="2"/>
</dbReference>
<sequence>MKICYFTCSSSYGGMEKIIIDTLNGIIDRAECSVIIPKNSTYINRFSNKVNVIEFESLNERSNPFLYLEIYKILKNYEIIHTHGAKATKIAYFINKILPFIHVATKHNIRKGKIFNKVKNVISVSSEVSKTITHSSTVLYFGIQKPLNIESEKNDTFTITTVGRLDNIKGFDLLIEQVSRIAFNFQLNIIGEGPEKQKLLNLIDSKNLGKKVFLLGFKNDIPKHLKDCHLQVISSLSEGLPLTLLEGIMNSPIIISTPVGGIVEVLESDYLVNINDFANKISNIYEDYIFYSNDFKLKHNHLKEKFDFDVYSNNLLEYYKEVYNG</sequence>
<dbReference type="SUPFAM" id="SSF53756">
    <property type="entry name" value="UDP-Glycosyltransferase/glycogen phosphorylase"/>
    <property type="match status" value="1"/>
</dbReference>
<organism evidence="2 3">
    <name type="scientific">Poseidonibacter ostreae</name>
    <dbReference type="NCBI Taxonomy" id="2654171"/>
    <lineage>
        <taxon>Bacteria</taxon>
        <taxon>Pseudomonadati</taxon>
        <taxon>Campylobacterota</taxon>
        <taxon>Epsilonproteobacteria</taxon>
        <taxon>Campylobacterales</taxon>
        <taxon>Arcobacteraceae</taxon>
        <taxon>Poseidonibacter</taxon>
    </lineage>
</organism>
<comment type="caution">
    <text evidence="2">The sequence shown here is derived from an EMBL/GenBank/DDBJ whole genome shotgun (WGS) entry which is preliminary data.</text>
</comment>
<proteinExistence type="predicted"/>
<dbReference type="RefSeq" id="WP_152240844.1">
    <property type="nucleotide sequence ID" value="NZ_WFKI01000013.1"/>
</dbReference>
<reference evidence="2 3" key="1">
    <citation type="submission" date="2019-10" db="EMBL/GenBank/DDBJ databases">
        <title>Poseidonibacter ostreae sp. nov., isolated from the gut of the Ostrea denselamellosa.</title>
        <authorList>
            <person name="Choi A."/>
        </authorList>
    </citation>
    <scope>NUCLEOTIDE SEQUENCE [LARGE SCALE GENOMIC DNA]</scope>
    <source>
        <strain evidence="2 3">SJOD-M-33</strain>
    </source>
</reference>
<evidence type="ECO:0000259" key="1">
    <source>
        <dbReference type="Pfam" id="PF00534"/>
    </source>
</evidence>
<name>A0A6L4WS06_9BACT</name>
<dbReference type="EMBL" id="WFKK01000023">
    <property type="protein sequence ID" value="KAB7888578.1"/>
    <property type="molecule type" value="Genomic_DNA"/>
</dbReference>
<protein>
    <submittedName>
        <fullName evidence="2">Glycosyltransferase</fullName>
    </submittedName>
</protein>
<accession>A0A6L4WS06</accession>
<dbReference type="GO" id="GO:0016757">
    <property type="term" value="F:glycosyltransferase activity"/>
    <property type="evidence" value="ECO:0007669"/>
    <property type="project" value="InterPro"/>
</dbReference>
<evidence type="ECO:0000313" key="3">
    <source>
        <dbReference type="Proteomes" id="UP000472839"/>
    </source>
</evidence>
<dbReference type="AlphaFoldDB" id="A0A6L4WS06"/>
<feature type="domain" description="Glycosyl transferase family 1" evidence="1">
    <location>
        <begin position="151"/>
        <end position="288"/>
    </location>
</feature>
<dbReference type="PANTHER" id="PTHR12526">
    <property type="entry name" value="GLYCOSYLTRANSFERASE"/>
    <property type="match status" value="1"/>
</dbReference>
<gene>
    <name evidence="2" type="ORF">GBG19_08705</name>
</gene>
<evidence type="ECO:0000313" key="2">
    <source>
        <dbReference type="EMBL" id="KAB7888578.1"/>
    </source>
</evidence>
<dbReference type="PANTHER" id="PTHR12526:SF627">
    <property type="entry name" value="D-RHAMNOSYLTRANSFERASE WBPZ"/>
    <property type="match status" value="1"/>
</dbReference>
<dbReference type="Proteomes" id="UP000472839">
    <property type="component" value="Unassembled WGS sequence"/>
</dbReference>
<dbReference type="Pfam" id="PF00534">
    <property type="entry name" value="Glycos_transf_1"/>
    <property type="match status" value="1"/>
</dbReference>
<dbReference type="InterPro" id="IPR001296">
    <property type="entry name" value="Glyco_trans_1"/>
</dbReference>